<sequence>MLNQGEVVALKKAIMYLKFSCEETESLMYAGSPLINSAFSKLIDIDDLGEHAKNFYSKPHKINENFISSKIHKKEQETGRLLDESIKEKVFNECLYPFSKK</sequence>
<gene>
    <name evidence="1" type="ORF">BWI95_03595</name>
</gene>
<evidence type="ECO:0000313" key="1">
    <source>
        <dbReference type="EMBL" id="APZ07561.1"/>
    </source>
</evidence>
<dbReference type="Proteomes" id="UP000187148">
    <property type="component" value="Chromosome"/>
</dbReference>
<keyword evidence="2" id="KW-1185">Reference proteome</keyword>
<dbReference type="EMBL" id="CP019445">
    <property type="protein sequence ID" value="APZ07561.1"/>
    <property type="molecule type" value="Genomic_DNA"/>
</dbReference>
<reference evidence="1 2" key="1">
    <citation type="submission" date="2017-01" db="EMBL/GenBank/DDBJ databases">
        <authorList>
            <person name="Cao J.-M."/>
        </authorList>
    </citation>
    <scope>NUCLEOTIDE SEQUENCE [LARGE SCALE GENOMIC DNA]</scope>
    <source>
        <strain evidence="1 2">888-76</strain>
    </source>
</reference>
<protein>
    <submittedName>
        <fullName evidence="1">Uncharacterized protein</fullName>
    </submittedName>
</protein>
<dbReference type="AlphaFoldDB" id="A0A831EBJ6"/>
<dbReference type="KEGG" id="kco:BWI95_03595"/>
<organism evidence="1 2">
    <name type="scientific">Kosakonia cowanii JCM 10956 = DSM 18146</name>
    <dbReference type="NCBI Taxonomy" id="1300165"/>
    <lineage>
        <taxon>Bacteria</taxon>
        <taxon>Pseudomonadati</taxon>
        <taxon>Pseudomonadota</taxon>
        <taxon>Gammaproteobacteria</taxon>
        <taxon>Enterobacterales</taxon>
        <taxon>Enterobacteriaceae</taxon>
        <taxon>Kosakonia</taxon>
    </lineage>
</organism>
<evidence type="ECO:0000313" key="2">
    <source>
        <dbReference type="Proteomes" id="UP000187148"/>
    </source>
</evidence>
<proteinExistence type="predicted"/>
<accession>A0A831EBJ6</accession>
<name>A0A831EBJ6_9ENTR</name>